<keyword evidence="3" id="KW-0804">Transcription</keyword>
<dbReference type="InterPro" id="IPR036388">
    <property type="entry name" value="WH-like_DNA-bd_sf"/>
</dbReference>
<evidence type="ECO:0000256" key="3">
    <source>
        <dbReference type="ARBA" id="ARBA00023163"/>
    </source>
</evidence>
<sequence length="133" mass="15295">MGVEPVFLMEGLGMDREEGNGLCCPVRTTLDVIGGKWKVLILYHLDRETRRFNELQRLLDGVTQRMLTLQLRELEADGIVSRKVYPQVPPKVEYSLTEFGLTLMPVIEAMHRWGGAYREECLKQKSVKTARED</sequence>
<dbReference type="SUPFAM" id="SSF46785">
    <property type="entry name" value="Winged helix' DNA-binding domain"/>
    <property type="match status" value="1"/>
</dbReference>
<dbReference type="PROSITE" id="PS51118">
    <property type="entry name" value="HTH_HXLR"/>
    <property type="match status" value="1"/>
</dbReference>
<dbReference type="GO" id="GO:0003677">
    <property type="term" value="F:DNA binding"/>
    <property type="evidence" value="ECO:0007669"/>
    <property type="project" value="UniProtKB-KW"/>
</dbReference>
<dbReference type="Gene3D" id="1.10.10.10">
    <property type="entry name" value="Winged helix-like DNA-binding domain superfamily/Winged helix DNA-binding domain"/>
    <property type="match status" value="1"/>
</dbReference>
<organism evidence="5 6">
    <name type="scientific">Neisseria weaveri</name>
    <dbReference type="NCBI Taxonomy" id="28091"/>
    <lineage>
        <taxon>Bacteria</taxon>
        <taxon>Pseudomonadati</taxon>
        <taxon>Pseudomonadota</taxon>
        <taxon>Betaproteobacteria</taxon>
        <taxon>Neisseriales</taxon>
        <taxon>Neisseriaceae</taxon>
        <taxon>Neisseria</taxon>
    </lineage>
</organism>
<proteinExistence type="predicted"/>
<protein>
    <submittedName>
        <fullName evidence="5">HxlR family transcriptional regulator</fullName>
    </submittedName>
</protein>
<name>A0A448VN01_9NEIS</name>
<evidence type="ECO:0000313" key="5">
    <source>
        <dbReference type="EMBL" id="VEJ51168.1"/>
    </source>
</evidence>
<dbReference type="Pfam" id="PF01638">
    <property type="entry name" value="HxlR"/>
    <property type="match status" value="1"/>
</dbReference>
<evidence type="ECO:0000313" key="6">
    <source>
        <dbReference type="Proteomes" id="UP000272771"/>
    </source>
</evidence>
<keyword evidence="6" id="KW-1185">Reference proteome</keyword>
<dbReference type="PANTHER" id="PTHR33204">
    <property type="entry name" value="TRANSCRIPTIONAL REGULATOR, MARR FAMILY"/>
    <property type="match status" value="1"/>
</dbReference>
<dbReference type="OrthoDB" id="9807069at2"/>
<dbReference type="AlphaFoldDB" id="A0A448VN01"/>
<dbReference type="STRING" id="28091.SAMEA3174300_01686"/>
<dbReference type="RefSeq" id="WP_004284411.1">
    <property type="nucleotide sequence ID" value="NZ_CAUJRG010000013.1"/>
</dbReference>
<evidence type="ECO:0000256" key="2">
    <source>
        <dbReference type="ARBA" id="ARBA00023125"/>
    </source>
</evidence>
<dbReference type="EMBL" id="LR134533">
    <property type="protein sequence ID" value="VEJ51168.1"/>
    <property type="molecule type" value="Genomic_DNA"/>
</dbReference>
<keyword evidence="1" id="KW-0805">Transcription regulation</keyword>
<dbReference type="Proteomes" id="UP000272771">
    <property type="component" value="Chromosome"/>
</dbReference>
<reference evidence="5 6" key="1">
    <citation type="submission" date="2018-12" db="EMBL/GenBank/DDBJ databases">
        <authorList>
            <consortium name="Pathogen Informatics"/>
        </authorList>
    </citation>
    <scope>NUCLEOTIDE SEQUENCE [LARGE SCALE GENOMIC DNA]</scope>
    <source>
        <strain evidence="5 6">NCTC12742</strain>
    </source>
</reference>
<keyword evidence="2" id="KW-0238">DNA-binding</keyword>
<evidence type="ECO:0000256" key="1">
    <source>
        <dbReference type="ARBA" id="ARBA00023015"/>
    </source>
</evidence>
<dbReference type="PANTHER" id="PTHR33204:SF29">
    <property type="entry name" value="TRANSCRIPTIONAL REGULATOR"/>
    <property type="match status" value="1"/>
</dbReference>
<evidence type="ECO:0000259" key="4">
    <source>
        <dbReference type="PROSITE" id="PS51118"/>
    </source>
</evidence>
<gene>
    <name evidence="5" type="primary">yybR</name>
    <name evidence="5" type="ORF">NCTC12742_01062</name>
</gene>
<feature type="domain" description="HTH hxlR-type" evidence="4">
    <location>
        <begin position="24"/>
        <end position="122"/>
    </location>
</feature>
<dbReference type="InterPro" id="IPR002577">
    <property type="entry name" value="HTH_HxlR"/>
</dbReference>
<dbReference type="InterPro" id="IPR036390">
    <property type="entry name" value="WH_DNA-bd_sf"/>
</dbReference>
<accession>A0A448VN01</accession>